<protein>
    <submittedName>
        <fullName evidence="2">Uncharacterized protein</fullName>
    </submittedName>
</protein>
<keyword evidence="1" id="KW-0812">Transmembrane</keyword>
<comment type="caution">
    <text evidence="2">The sequence shown here is derived from an EMBL/GenBank/DDBJ whole genome shotgun (WGS) entry which is preliminary data.</text>
</comment>
<evidence type="ECO:0000256" key="1">
    <source>
        <dbReference type="SAM" id="Phobius"/>
    </source>
</evidence>
<dbReference type="RefSeq" id="WP_213409658.1">
    <property type="nucleotide sequence ID" value="NZ_CP074441.1"/>
</dbReference>
<organism evidence="2 3">
    <name type="scientific">Weissella ceti</name>
    <dbReference type="NCBI Taxonomy" id="759620"/>
    <lineage>
        <taxon>Bacteria</taxon>
        <taxon>Bacillati</taxon>
        <taxon>Bacillota</taxon>
        <taxon>Bacilli</taxon>
        <taxon>Lactobacillales</taxon>
        <taxon>Lactobacillaceae</taxon>
        <taxon>Weissella</taxon>
    </lineage>
</organism>
<keyword evidence="1" id="KW-1133">Transmembrane helix</keyword>
<reference evidence="2 3" key="1">
    <citation type="submission" date="2022-10" db="EMBL/GenBank/DDBJ databases">
        <title>Weissella fermenti sp. nov., isolated from fermented cabbage.</title>
        <authorList>
            <person name="Lee J.K."/>
            <person name="Baek J.H."/>
            <person name="Choi D.G."/>
            <person name="Kim J.M."/>
            <person name="Jeon C.O."/>
        </authorList>
    </citation>
    <scope>NUCLEOTIDE SEQUENCE [LARGE SCALE GENOMIC DNA]</scope>
    <source>
        <strain evidence="2 3">KACC 18534</strain>
    </source>
</reference>
<evidence type="ECO:0000313" key="2">
    <source>
        <dbReference type="EMBL" id="MCW0953238.1"/>
    </source>
</evidence>
<keyword evidence="1" id="KW-0472">Membrane</keyword>
<gene>
    <name evidence="2" type="ORF">OIT44_04005</name>
</gene>
<name>A0ABT3E493_9LACO</name>
<dbReference type="Proteomes" id="UP001526225">
    <property type="component" value="Unassembled WGS sequence"/>
</dbReference>
<sequence>MENFWPTTATGWLALMSACVGLGGTFFGGFGFLLNKYVTQPLKEMRDEMREMRTSHSAQLNQHETRLTIVEKVVFKNED</sequence>
<accession>A0ABT3E493</accession>
<proteinExistence type="predicted"/>
<feature type="transmembrane region" description="Helical" evidence="1">
    <location>
        <begin position="12"/>
        <end position="34"/>
    </location>
</feature>
<keyword evidence="3" id="KW-1185">Reference proteome</keyword>
<dbReference type="EMBL" id="JAOZFE010000003">
    <property type="protein sequence ID" value="MCW0953238.1"/>
    <property type="molecule type" value="Genomic_DNA"/>
</dbReference>
<evidence type="ECO:0000313" key="3">
    <source>
        <dbReference type="Proteomes" id="UP001526225"/>
    </source>
</evidence>